<dbReference type="Gene3D" id="2.60.200.20">
    <property type="match status" value="1"/>
</dbReference>
<dbReference type="OrthoDB" id="273564at2"/>
<protein>
    <submittedName>
        <fullName evidence="3">Type VI secretion system-associated FHA domain protein TagH</fullName>
    </submittedName>
</protein>
<dbReference type="NCBIfam" id="TIGR03354">
    <property type="entry name" value="VI_FHA"/>
    <property type="match status" value="1"/>
</dbReference>
<keyword evidence="4" id="KW-1185">Reference proteome</keyword>
<feature type="compositionally biased region" description="Gly residues" evidence="1">
    <location>
        <begin position="174"/>
        <end position="191"/>
    </location>
</feature>
<reference evidence="3 4" key="1">
    <citation type="submission" date="2018-12" db="EMBL/GenBank/DDBJ databases">
        <authorList>
            <person name="Yang Y."/>
        </authorList>
    </citation>
    <scope>NUCLEOTIDE SEQUENCE [LARGE SCALE GENOMIC DNA]</scope>
    <source>
        <strain evidence="3 4">GSF71</strain>
    </source>
</reference>
<feature type="region of interest" description="Disordered" evidence="1">
    <location>
        <begin position="170"/>
        <end position="297"/>
    </location>
</feature>
<dbReference type="Pfam" id="PF00498">
    <property type="entry name" value="FHA"/>
    <property type="match status" value="1"/>
</dbReference>
<accession>A0A433JFC4</accession>
<organism evidence="3 4">
    <name type="scientific">Azospirillum doebereinerae</name>
    <dbReference type="NCBI Taxonomy" id="92933"/>
    <lineage>
        <taxon>Bacteria</taxon>
        <taxon>Pseudomonadati</taxon>
        <taxon>Pseudomonadota</taxon>
        <taxon>Alphaproteobacteria</taxon>
        <taxon>Rhodospirillales</taxon>
        <taxon>Azospirillaceae</taxon>
        <taxon>Azospirillum</taxon>
    </lineage>
</organism>
<comment type="caution">
    <text evidence="3">The sequence shown here is derived from an EMBL/GenBank/DDBJ whole genome shotgun (WGS) entry which is preliminary data.</text>
</comment>
<gene>
    <name evidence="3" type="primary">tagH</name>
    <name evidence="3" type="ORF">EJ913_01740</name>
</gene>
<evidence type="ECO:0000313" key="3">
    <source>
        <dbReference type="EMBL" id="RUQ75860.1"/>
    </source>
</evidence>
<dbReference type="AlphaFoldDB" id="A0A433JFC4"/>
<dbReference type="InterPro" id="IPR008984">
    <property type="entry name" value="SMAD_FHA_dom_sf"/>
</dbReference>
<dbReference type="SUPFAM" id="SSF49879">
    <property type="entry name" value="SMAD/FHA domain"/>
    <property type="match status" value="1"/>
</dbReference>
<evidence type="ECO:0000259" key="2">
    <source>
        <dbReference type="PROSITE" id="PS50006"/>
    </source>
</evidence>
<dbReference type="InterPro" id="IPR000253">
    <property type="entry name" value="FHA_dom"/>
</dbReference>
<name>A0A433JFC4_9PROT</name>
<dbReference type="PROSITE" id="PS50006">
    <property type="entry name" value="FHA_DOMAIN"/>
    <property type="match status" value="1"/>
</dbReference>
<sequence length="414" mass="42291">MKLRLTLIQGPPSQGGDLTRDLGTGRLVIGRGVECDWALSDPERALSKTHCMVEFKGGVYVVIDSSTNGVFLNDAGAPIGRGNSAVIGDGDRLRLGGYVIRAGFAADEAPPANDPFLAVLRSGDTPAASGGFGGPPAADDPFAPSYGRGAVPMMPIPEDDDLFGERAPRADGGWDSGGGGSGWGVGGGGGSWQPTAAGNEAEASWPKAGQVDFAPDDLGTMRVATDSSGIPDDWLDEPLSPADLPSSQAPSPFQAPPPAPAASALPDDWDDEPLVPPAFGRAPAPTPFPAAPATTPTADQTALTRALVDVVMGLVRRQAALEAMLGLDPDDTLAQGDSPLRRAVGADDALARLSALPAGEAEALLRAVTDDGAAHQSALLAAIRELAGETTDGDARLAALYRRLLPIHRQVLGG</sequence>
<feature type="domain" description="FHA" evidence="2">
    <location>
        <begin position="27"/>
        <end position="77"/>
    </location>
</feature>
<evidence type="ECO:0000256" key="1">
    <source>
        <dbReference type="SAM" id="MobiDB-lite"/>
    </source>
</evidence>
<proteinExistence type="predicted"/>
<dbReference type="EMBL" id="RZIJ01000001">
    <property type="protein sequence ID" value="RUQ75860.1"/>
    <property type="molecule type" value="Genomic_DNA"/>
</dbReference>
<dbReference type="SMART" id="SM00240">
    <property type="entry name" value="FHA"/>
    <property type="match status" value="1"/>
</dbReference>
<dbReference type="RefSeq" id="WP_126994230.1">
    <property type="nucleotide sequence ID" value="NZ_JBNPXW010000001.1"/>
</dbReference>
<dbReference type="Proteomes" id="UP000280346">
    <property type="component" value="Unassembled WGS sequence"/>
</dbReference>
<dbReference type="CDD" id="cd00060">
    <property type="entry name" value="FHA"/>
    <property type="match status" value="1"/>
</dbReference>
<evidence type="ECO:0000313" key="4">
    <source>
        <dbReference type="Proteomes" id="UP000280346"/>
    </source>
</evidence>
<dbReference type="InterPro" id="IPR017735">
    <property type="entry name" value="T6SS_FHA"/>
</dbReference>